<protein>
    <submittedName>
        <fullName evidence="1">Uncharacterized protein</fullName>
    </submittedName>
</protein>
<evidence type="ECO:0000313" key="1">
    <source>
        <dbReference type="EMBL" id="GJE08910.1"/>
    </source>
</evidence>
<gene>
    <name evidence="1" type="ORF">AOPFMNJM_4258</name>
</gene>
<name>A0ABQ4T0B4_9HYPH</name>
<reference evidence="1" key="2">
    <citation type="submission" date="2021-08" db="EMBL/GenBank/DDBJ databases">
        <authorList>
            <person name="Tani A."/>
            <person name="Ola A."/>
            <person name="Ogura Y."/>
            <person name="Katsura K."/>
            <person name="Hayashi T."/>
        </authorList>
    </citation>
    <scope>NUCLEOTIDE SEQUENCE</scope>
    <source>
        <strain evidence="1">LMG 23639</strain>
    </source>
</reference>
<dbReference type="Proteomes" id="UP001055102">
    <property type="component" value="Unassembled WGS sequence"/>
</dbReference>
<sequence length="116" mass="11942">MPASSMAAILSSAPPLPPEMIAPACPMRRPGGAVRPAMKPTVGFMRPRLASSFRKEAASSSAEPPISPIITIASVCGSARNSSSTSMNSVPLTGSPPMPTAVVWPKPSRVVWNTAS</sequence>
<proteinExistence type="predicted"/>
<reference evidence="1" key="1">
    <citation type="journal article" date="2021" name="Front. Microbiol.">
        <title>Comprehensive Comparative Genomics and Phenotyping of Methylobacterium Species.</title>
        <authorList>
            <person name="Alessa O."/>
            <person name="Ogura Y."/>
            <person name="Fujitani Y."/>
            <person name="Takami H."/>
            <person name="Hayashi T."/>
            <person name="Sahin N."/>
            <person name="Tani A."/>
        </authorList>
    </citation>
    <scope>NUCLEOTIDE SEQUENCE</scope>
    <source>
        <strain evidence="1">LMG 23639</strain>
    </source>
</reference>
<comment type="caution">
    <text evidence="1">The sequence shown here is derived from an EMBL/GenBank/DDBJ whole genome shotgun (WGS) entry which is preliminary data.</text>
</comment>
<evidence type="ECO:0000313" key="2">
    <source>
        <dbReference type="Proteomes" id="UP001055102"/>
    </source>
</evidence>
<organism evidence="1 2">
    <name type="scientific">Methylobacterium jeotgali</name>
    <dbReference type="NCBI Taxonomy" id="381630"/>
    <lineage>
        <taxon>Bacteria</taxon>
        <taxon>Pseudomonadati</taxon>
        <taxon>Pseudomonadota</taxon>
        <taxon>Alphaproteobacteria</taxon>
        <taxon>Hyphomicrobiales</taxon>
        <taxon>Methylobacteriaceae</taxon>
        <taxon>Methylobacterium</taxon>
    </lineage>
</organism>
<accession>A0ABQ4T0B4</accession>
<dbReference type="EMBL" id="BPQR01000098">
    <property type="protein sequence ID" value="GJE08910.1"/>
    <property type="molecule type" value="Genomic_DNA"/>
</dbReference>
<keyword evidence="2" id="KW-1185">Reference proteome</keyword>